<protein>
    <recommendedName>
        <fullName evidence="6">Calcium-binding protein</fullName>
    </recommendedName>
</protein>
<dbReference type="SUPFAM" id="SSF51120">
    <property type="entry name" value="beta-Roll"/>
    <property type="match status" value="3"/>
</dbReference>
<comment type="subcellular location">
    <subcellularLocation>
        <location evidence="1">Secreted</location>
    </subcellularLocation>
</comment>
<name>A0AAJ1U999_9RHOB</name>
<proteinExistence type="predicted"/>
<gene>
    <name evidence="4" type="ORF">NOI20_14490</name>
</gene>
<dbReference type="GO" id="GO:0005509">
    <property type="term" value="F:calcium ion binding"/>
    <property type="evidence" value="ECO:0007669"/>
    <property type="project" value="InterPro"/>
</dbReference>
<evidence type="ECO:0000313" key="5">
    <source>
        <dbReference type="Proteomes" id="UP001227162"/>
    </source>
</evidence>
<dbReference type="GO" id="GO:0005576">
    <property type="term" value="C:extracellular region"/>
    <property type="evidence" value="ECO:0007669"/>
    <property type="project" value="UniProtKB-SubCell"/>
</dbReference>
<evidence type="ECO:0008006" key="6">
    <source>
        <dbReference type="Google" id="ProtNLM"/>
    </source>
</evidence>
<dbReference type="InterPro" id="IPR011049">
    <property type="entry name" value="Serralysin-like_metalloprot_C"/>
</dbReference>
<keyword evidence="5" id="KW-1185">Reference proteome</keyword>
<dbReference type="PRINTS" id="PR00313">
    <property type="entry name" value="CABNDNGRPT"/>
</dbReference>
<dbReference type="InterPro" id="IPR018511">
    <property type="entry name" value="Hemolysin-typ_Ca-bd_CS"/>
</dbReference>
<accession>A0AAJ1U999</accession>
<dbReference type="Gene3D" id="2.150.10.10">
    <property type="entry name" value="Serralysin-like metalloprotease, C-terminal"/>
    <property type="match status" value="5"/>
</dbReference>
<dbReference type="PANTHER" id="PTHR38340">
    <property type="entry name" value="S-LAYER PROTEIN"/>
    <property type="match status" value="1"/>
</dbReference>
<dbReference type="InterPro" id="IPR001343">
    <property type="entry name" value="Hemolysn_Ca-bd"/>
</dbReference>
<evidence type="ECO:0000256" key="1">
    <source>
        <dbReference type="ARBA" id="ARBA00004613"/>
    </source>
</evidence>
<dbReference type="AlphaFoldDB" id="A0AAJ1U999"/>
<dbReference type="RefSeq" id="WP_317626947.1">
    <property type="nucleotide sequence ID" value="NZ_JANFFA010000004.1"/>
</dbReference>
<organism evidence="4 5">
    <name type="scientific">Rhodalgimonas zhirmunskyi</name>
    <dbReference type="NCBI Taxonomy" id="2964767"/>
    <lineage>
        <taxon>Bacteria</taxon>
        <taxon>Pseudomonadati</taxon>
        <taxon>Pseudomonadota</taxon>
        <taxon>Alphaproteobacteria</taxon>
        <taxon>Rhodobacterales</taxon>
        <taxon>Roseobacteraceae</taxon>
        <taxon>Rhodalgimonas</taxon>
    </lineage>
</organism>
<comment type="caution">
    <text evidence="4">The sequence shown here is derived from an EMBL/GenBank/DDBJ whole genome shotgun (WGS) entry which is preliminary data.</text>
</comment>
<dbReference type="Pfam" id="PF00353">
    <property type="entry name" value="HemolysinCabind"/>
    <property type="match status" value="6"/>
</dbReference>
<dbReference type="InterPro" id="IPR050557">
    <property type="entry name" value="RTX_toxin/Mannuronan_C5-epim"/>
</dbReference>
<evidence type="ECO:0000313" key="4">
    <source>
        <dbReference type="EMBL" id="MDQ2095324.1"/>
    </source>
</evidence>
<feature type="region of interest" description="Disordered" evidence="3">
    <location>
        <begin position="328"/>
        <end position="347"/>
    </location>
</feature>
<evidence type="ECO:0000256" key="3">
    <source>
        <dbReference type="SAM" id="MobiDB-lite"/>
    </source>
</evidence>
<dbReference type="PANTHER" id="PTHR38340:SF1">
    <property type="entry name" value="S-LAYER PROTEIN"/>
    <property type="match status" value="1"/>
</dbReference>
<evidence type="ECO:0000256" key="2">
    <source>
        <dbReference type="ARBA" id="ARBA00022525"/>
    </source>
</evidence>
<dbReference type="EMBL" id="JANFFA010000004">
    <property type="protein sequence ID" value="MDQ2095324.1"/>
    <property type="molecule type" value="Genomic_DNA"/>
</dbReference>
<reference evidence="4" key="2">
    <citation type="submission" date="2023-04" db="EMBL/GenBank/DDBJ databases">
        <title>'Rhodoalgimonas zhirmunskyi' gen. nov., isolated from a red alga.</title>
        <authorList>
            <person name="Nedashkovskaya O.I."/>
            <person name="Otstavnykh N.Y."/>
            <person name="Bystritskaya E.P."/>
            <person name="Balabanova L.A."/>
            <person name="Isaeva M.P."/>
        </authorList>
    </citation>
    <scope>NUCLEOTIDE SEQUENCE</scope>
    <source>
        <strain evidence="4">10Alg 79</strain>
    </source>
</reference>
<dbReference type="PROSITE" id="PS00330">
    <property type="entry name" value="HEMOLYSIN_CALCIUM"/>
    <property type="match status" value="3"/>
</dbReference>
<reference evidence="4" key="1">
    <citation type="submission" date="2022-07" db="EMBL/GenBank/DDBJ databases">
        <authorList>
            <person name="Otstavnykh N."/>
            <person name="Isaeva M."/>
            <person name="Bystritskaya E."/>
        </authorList>
    </citation>
    <scope>NUCLEOTIDE SEQUENCE</scope>
    <source>
        <strain evidence="4">10Alg 79</strain>
    </source>
</reference>
<dbReference type="Proteomes" id="UP001227162">
    <property type="component" value="Unassembled WGS sequence"/>
</dbReference>
<keyword evidence="2" id="KW-0964">Secreted</keyword>
<sequence>MSSPLFTVVMGDTLPNRLDREGLGGERFFFIGLAGDDTLLGGMEDDLFAGGAGADEINGGDGSDWVTYESASTRFPGPGITIDLAAGAGTGGAAEGDVLISIENVIGSRSDDLIIGDDGNNILKGHTGNDTLRGGKGDDMLFGGVLLSVTDSDILDGGDGFDWANYRESTHQYGVSINTRNDHYANAARGDFFISIEGVIGTQATDGIIMGDEDNRIHGLGGDDFLDGGRGDDTLMGGEGRDQLYGNEGRDTAVYRFSDAGISIQKLTYGRGGDAEGDVLSAVEEIVGSQFDDTIEGAYPDVRFFGLDGDDWLSGGIGNGSDTLIGGAGADTLDGGEGRDRASYDGSDAGVTIDLEAGTANGGHATGDVLISIEELRGSLLNDGLFGDGGRNSLWGLRGDDMLDGRGGQDVIHGGNGNDTLRGGSGDDALFGGGGNDALRGNAGDDTLSGGAGDDTITGGDGDDMFVFNADDTQNGHDTVTSFVAGEDHFLVYSSDQAQVVVSDVTGGALIAFDTEMSVFVAGAMAAELTHASGPGGEWDHFTFL</sequence>